<dbReference type="Proteomes" id="UP001562425">
    <property type="component" value="Unassembled WGS sequence"/>
</dbReference>
<sequence>LSQDAGLYIAFNNELVRTKKLFKNAIIVIDVAPFRRWYESHYLLPEGKRGGCVGQGQLDLLKKNAKRQKTAKMYPVLEVQFNAGRLRFPTWTE</sequence>
<comment type="caution">
    <text evidence="1">The sequence shown here is derived from an EMBL/GenBank/DDBJ whole genome shotgun (WGS) entry which is preliminary data.</text>
</comment>
<feature type="non-terminal residue" evidence="1">
    <location>
        <position position="1"/>
    </location>
</feature>
<dbReference type="PANTHER" id="PTHR10394">
    <property type="entry name" value="40S RIBOSOMAL PROTEIN S8"/>
    <property type="match status" value="1"/>
</dbReference>
<name>A0ABD1CKP4_CULPP</name>
<dbReference type="InterPro" id="IPR001047">
    <property type="entry name" value="Ribosomal_eS8"/>
</dbReference>
<gene>
    <name evidence="1" type="ORF">pipiens_016769</name>
</gene>
<dbReference type="InterPro" id="IPR042563">
    <property type="entry name" value="Ribosomal_protein_eS8_euk"/>
</dbReference>
<evidence type="ECO:0008006" key="3">
    <source>
        <dbReference type="Google" id="ProtNLM"/>
    </source>
</evidence>
<reference evidence="1 2" key="1">
    <citation type="submission" date="2024-05" db="EMBL/GenBank/DDBJ databases">
        <title>Culex pipiens pipiens assembly and annotation.</title>
        <authorList>
            <person name="Alout H."/>
            <person name="Durand T."/>
        </authorList>
    </citation>
    <scope>NUCLEOTIDE SEQUENCE [LARGE SCALE GENOMIC DNA]</scope>
    <source>
        <strain evidence="1">HA-2024</strain>
        <tissue evidence="1">Whole body</tissue>
    </source>
</reference>
<keyword evidence="2" id="KW-1185">Reference proteome</keyword>
<dbReference type="Gene3D" id="1.10.168.20">
    <property type="entry name" value="Ribosomal protein S8e, subdomain"/>
    <property type="match status" value="1"/>
</dbReference>
<proteinExistence type="predicted"/>
<evidence type="ECO:0000313" key="1">
    <source>
        <dbReference type="EMBL" id="KAL1376667.1"/>
    </source>
</evidence>
<evidence type="ECO:0000313" key="2">
    <source>
        <dbReference type="Proteomes" id="UP001562425"/>
    </source>
</evidence>
<accession>A0ABD1CKP4</accession>
<dbReference type="EMBL" id="JBEHCU010011492">
    <property type="protein sequence ID" value="KAL1376667.1"/>
    <property type="molecule type" value="Genomic_DNA"/>
</dbReference>
<protein>
    <recommendedName>
        <fullName evidence="3">40S ribosomal protein S8</fullName>
    </recommendedName>
</protein>
<dbReference type="AlphaFoldDB" id="A0ABD1CKP4"/>
<organism evidence="1 2">
    <name type="scientific">Culex pipiens pipiens</name>
    <name type="common">Northern house mosquito</name>
    <dbReference type="NCBI Taxonomy" id="38569"/>
    <lineage>
        <taxon>Eukaryota</taxon>
        <taxon>Metazoa</taxon>
        <taxon>Ecdysozoa</taxon>
        <taxon>Arthropoda</taxon>
        <taxon>Hexapoda</taxon>
        <taxon>Insecta</taxon>
        <taxon>Pterygota</taxon>
        <taxon>Neoptera</taxon>
        <taxon>Endopterygota</taxon>
        <taxon>Diptera</taxon>
        <taxon>Nematocera</taxon>
        <taxon>Culicoidea</taxon>
        <taxon>Culicidae</taxon>
        <taxon>Culicinae</taxon>
        <taxon>Culicini</taxon>
        <taxon>Culex</taxon>
        <taxon>Culex</taxon>
    </lineage>
</organism>